<dbReference type="EMBL" id="BSBO01000025">
    <property type="protein sequence ID" value="GLG05168.1"/>
    <property type="molecule type" value="Genomic_DNA"/>
</dbReference>
<evidence type="ECO:0000313" key="2">
    <source>
        <dbReference type="EMBL" id="GLG05168.1"/>
    </source>
</evidence>
<evidence type="ECO:0000256" key="1">
    <source>
        <dbReference type="SAM" id="Phobius"/>
    </source>
</evidence>
<comment type="caution">
    <text evidence="2">The sequence shown here is derived from an EMBL/GenBank/DDBJ whole genome shotgun (WGS) entry which is preliminary data.</text>
</comment>
<feature type="transmembrane region" description="Helical" evidence="1">
    <location>
        <begin position="83"/>
        <end position="110"/>
    </location>
</feature>
<reference evidence="2 3" key="1">
    <citation type="journal article" date="2023" name="Int. J. Syst. Evol. Microbiol.">
        <title>Sellimonas catena sp. nov., isolated from human faeces.</title>
        <authorList>
            <person name="Hisatomi A."/>
            <person name="Ohkuma M."/>
            <person name="Sakamoto M."/>
        </authorList>
    </citation>
    <scope>NUCLEOTIDE SEQUENCE [LARGE SCALE GENOMIC DNA]</scope>
    <source>
        <strain evidence="2 3">12EGH17</strain>
    </source>
</reference>
<organism evidence="2 3">
    <name type="scientific">Sellimonas catena</name>
    <dbReference type="NCBI Taxonomy" id="2994035"/>
    <lineage>
        <taxon>Bacteria</taxon>
        <taxon>Bacillati</taxon>
        <taxon>Bacillota</taxon>
        <taxon>Clostridia</taxon>
        <taxon>Lachnospirales</taxon>
        <taxon>Lachnospiraceae</taxon>
        <taxon>Sellimonas</taxon>
    </lineage>
</organism>
<dbReference type="Proteomes" id="UP001145145">
    <property type="component" value="Unassembled WGS sequence"/>
</dbReference>
<proteinExistence type="predicted"/>
<evidence type="ECO:0000313" key="3">
    <source>
        <dbReference type="Proteomes" id="UP001145145"/>
    </source>
</evidence>
<gene>
    <name evidence="2" type="ORF">Selli1_23420</name>
</gene>
<protein>
    <submittedName>
        <fullName evidence="2">Uncharacterized protein</fullName>
    </submittedName>
</protein>
<keyword evidence="3" id="KW-1185">Reference proteome</keyword>
<feature type="transmembrane region" description="Helical" evidence="1">
    <location>
        <begin position="122"/>
        <end position="143"/>
    </location>
</feature>
<accession>A0A9W6FD44</accession>
<dbReference type="AlphaFoldDB" id="A0A9W6FD44"/>
<sequence>MNLLTGMTLLFLAVSQTEGEEDTIFLIWEGQTALVSALNFACCTIFATTATGNVIIRDYGKEKASLLFSYPVPRKKIYQIKCLLVGALTLPVAITGIGVPLGVLYAVSWVTGIQLQMISDRFWMEVPVAGMSVVFVAGAMFTCNRTTNKIEKMEV</sequence>
<name>A0A9W6FD44_9FIRM</name>
<feature type="transmembrane region" description="Helical" evidence="1">
    <location>
        <begin position="35"/>
        <end position="56"/>
    </location>
</feature>
<keyword evidence="1" id="KW-1133">Transmembrane helix</keyword>
<keyword evidence="1" id="KW-0472">Membrane</keyword>
<keyword evidence="1" id="KW-0812">Transmembrane</keyword>